<gene>
    <name evidence="1" type="ORF">Desgi_2419</name>
</gene>
<keyword evidence="2" id="KW-1185">Reference proteome</keyword>
<dbReference type="KEGG" id="dgi:Desgi_2419"/>
<dbReference type="eggNOG" id="ENOG50308XE">
    <property type="taxonomic scope" value="Bacteria"/>
</dbReference>
<dbReference type="RefSeq" id="WP_006523075.1">
    <property type="nucleotide sequence ID" value="NC_021184.1"/>
</dbReference>
<protein>
    <submittedName>
        <fullName evidence="1">Iron only nitrogenase protein AnfO (AnfO_nitrog)</fullName>
    </submittedName>
</protein>
<name>R4KQB4_9FIRM</name>
<dbReference type="InterPro" id="IPR014287">
    <property type="entry name" value="Nase_Fe-Fe_AnfO"/>
</dbReference>
<evidence type="ECO:0000313" key="2">
    <source>
        <dbReference type="Proteomes" id="UP000013520"/>
    </source>
</evidence>
<dbReference type="EMBL" id="CP003273">
    <property type="protein sequence ID" value="AGL01831.1"/>
    <property type="molecule type" value="Genomic_DNA"/>
</dbReference>
<dbReference type="STRING" id="767817.Desgi_2419"/>
<sequence>MSSEIAVWVNENGETTTLNTPGKIVVYRKWQGNWKADRDKVISPPSTGGMSMLRRLMSEVLEVMGKSKIFVAQKVTGIPYFELEKSTCSVWEMPGKPEDFLDYILSCEEKEQSTEQKNAAVLVPAPVEIGAGRYRVSIKEIQESGGGITSKQVLQPFLSRGKFFELEVICNHVPPWLEAEFIAGTWKGEVTGGGKKIIISKTC</sequence>
<evidence type="ECO:0000313" key="1">
    <source>
        <dbReference type="EMBL" id="AGL01831.1"/>
    </source>
</evidence>
<dbReference type="HOGENOM" id="CLU_097520_0_0_9"/>
<dbReference type="Pfam" id="PF09582">
    <property type="entry name" value="AnfO_nitrog"/>
    <property type="match status" value="1"/>
</dbReference>
<reference evidence="1 2" key="1">
    <citation type="submission" date="2012-01" db="EMBL/GenBank/DDBJ databases">
        <title>Complete sequence of Desulfotomaculum gibsoniae DSM 7213.</title>
        <authorList>
            <consortium name="US DOE Joint Genome Institute"/>
            <person name="Lucas S."/>
            <person name="Han J."/>
            <person name="Lapidus A."/>
            <person name="Cheng J.-F."/>
            <person name="Goodwin L."/>
            <person name="Pitluck S."/>
            <person name="Peters L."/>
            <person name="Ovchinnikova G."/>
            <person name="Teshima H."/>
            <person name="Detter J.C."/>
            <person name="Han C."/>
            <person name="Tapia R."/>
            <person name="Land M."/>
            <person name="Hauser L."/>
            <person name="Kyrpides N."/>
            <person name="Ivanova N."/>
            <person name="Pagani I."/>
            <person name="Parshina S."/>
            <person name="Plugge C."/>
            <person name="Muyzer G."/>
            <person name="Kuever J."/>
            <person name="Ivanova A."/>
            <person name="Nazina T."/>
            <person name="Klenk H.-P."/>
            <person name="Brambilla E."/>
            <person name="Spring S."/>
            <person name="Stams A.F."/>
            <person name="Woyke T."/>
        </authorList>
    </citation>
    <scope>NUCLEOTIDE SEQUENCE [LARGE SCALE GENOMIC DNA]</scope>
    <source>
        <strain evidence="1 2">DSM 7213</strain>
    </source>
</reference>
<dbReference type="OrthoDB" id="200286at2"/>
<organism evidence="1 2">
    <name type="scientific">Desulfoscipio gibsoniae DSM 7213</name>
    <dbReference type="NCBI Taxonomy" id="767817"/>
    <lineage>
        <taxon>Bacteria</taxon>
        <taxon>Bacillati</taxon>
        <taxon>Bacillota</taxon>
        <taxon>Clostridia</taxon>
        <taxon>Eubacteriales</taxon>
        <taxon>Desulfallaceae</taxon>
        <taxon>Desulfoscipio</taxon>
    </lineage>
</organism>
<accession>R4KQB4</accession>
<dbReference type="AlphaFoldDB" id="R4KQB4"/>
<dbReference type="Proteomes" id="UP000013520">
    <property type="component" value="Chromosome"/>
</dbReference>
<proteinExistence type="predicted"/>